<dbReference type="EMBL" id="JAKWFO010000005">
    <property type="protein sequence ID" value="KAI9635095.1"/>
    <property type="molecule type" value="Genomic_DNA"/>
</dbReference>
<evidence type="ECO:0000313" key="2">
    <source>
        <dbReference type="EMBL" id="KAI9635095.1"/>
    </source>
</evidence>
<dbReference type="Proteomes" id="UP001164286">
    <property type="component" value="Unassembled WGS sequence"/>
</dbReference>
<evidence type="ECO:0000256" key="1">
    <source>
        <dbReference type="SAM" id="MobiDB-lite"/>
    </source>
</evidence>
<accession>A0AA38H6H9</accession>
<feature type="compositionally biased region" description="Basic and acidic residues" evidence="1">
    <location>
        <begin position="509"/>
        <end position="519"/>
    </location>
</feature>
<comment type="caution">
    <text evidence="2">The sequence shown here is derived from an EMBL/GenBank/DDBJ whole genome shotgun (WGS) entry which is preliminary data.</text>
</comment>
<feature type="compositionally biased region" description="Basic and acidic residues" evidence="1">
    <location>
        <begin position="304"/>
        <end position="314"/>
    </location>
</feature>
<feature type="region of interest" description="Disordered" evidence="1">
    <location>
        <begin position="274"/>
        <end position="369"/>
    </location>
</feature>
<feature type="compositionally biased region" description="Polar residues" evidence="1">
    <location>
        <begin position="224"/>
        <end position="239"/>
    </location>
</feature>
<feature type="compositionally biased region" description="Low complexity" evidence="1">
    <location>
        <begin position="412"/>
        <end position="427"/>
    </location>
</feature>
<feature type="region of interest" description="Disordered" evidence="1">
    <location>
        <begin position="465"/>
        <end position="519"/>
    </location>
</feature>
<evidence type="ECO:0000313" key="3">
    <source>
        <dbReference type="Proteomes" id="UP001164286"/>
    </source>
</evidence>
<sequence length="533" mass="54511">MTQSPIGAHLAPRDLPPPAPAQDPREPPSSTPRKGSRTPQPISPVPSRGASPQRSTSGAAGGSNIFGSGIDRAPSHEGMPMGSAMPLPLHAPTPKYASPNQGIAHPHPIPHHHHLSRPSSASSMHSSTSAIFERDIEHPSTASSLTLNPAVSPVNPVLSHKPSRLGFVHGSALDFSVPAVLDDAVEALTATSRGIEGLEIEAPAPMAMGGTGMARVASGMSGRKASSTSPMALSQTQPRSGSSSPISTTSGVSSLPQSPPILAQLGTGAAVIGTGKSSPALSPTSSDTKSPLSLDGPKSGVADIKSEPLKDEPTARPVRPAAPTRMSTGKQVPGGWLSSWTREEEDAPTEAVQMGEGHAHPGPGEVGVGLERTAGLLGEQERVVPVEELPSPPLTTNVPLSHPPSSPPPASAIPHHLTPSHPSSSVHNADPKRRISFISPTDLLLSVPTSVTSLGEIASGNLSPEHVHINGAGSPAMGRSPRMSTSGEEEGKTSGMWAKEGDAAGAKGEWGREGLGRGLEQRLEELEMAGQGA</sequence>
<reference evidence="2" key="1">
    <citation type="journal article" date="2022" name="G3 (Bethesda)">
        <title>High quality genome of the basidiomycete yeast Dioszegia hungarica PDD-24b-2 isolated from cloud water.</title>
        <authorList>
            <person name="Jarrige D."/>
            <person name="Haridas S."/>
            <person name="Bleykasten-Grosshans C."/>
            <person name="Joly M."/>
            <person name="Nadalig T."/>
            <person name="Sancelme M."/>
            <person name="Vuilleumier S."/>
            <person name="Grigoriev I.V."/>
            <person name="Amato P."/>
            <person name="Bringel F."/>
        </authorList>
    </citation>
    <scope>NUCLEOTIDE SEQUENCE</scope>
    <source>
        <strain evidence="2">PDD-24b-2</strain>
    </source>
</reference>
<proteinExistence type="predicted"/>
<name>A0AA38H6H9_9TREE</name>
<feature type="compositionally biased region" description="Low complexity" evidence="1">
    <location>
        <begin position="117"/>
        <end position="129"/>
    </location>
</feature>
<feature type="region of interest" description="Disordered" evidence="1">
    <location>
        <begin position="1"/>
        <end position="129"/>
    </location>
</feature>
<feature type="compositionally biased region" description="Polar residues" evidence="1">
    <location>
        <begin position="31"/>
        <end position="40"/>
    </location>
</feature>
<feature type="region of interest" description="Disordered" evidence="1">
    <location>
        <begin position="386"/>
        <end position="430"/>
    </location>
</feature>
<gene>
    <name evidence="2" type="ORF">MKK02DRAFT_32598</name>
</gene>
<feature type="compositionally biased region" description="Low complexity" evidence="1">
    <location>
        <begin position="240"/>
        <end position="254"/>
    </location>
</feature>
<feature type="compositionally biased region" description="Pro residues" evidence="1">
    <location>
        <begin position="401"/>
        <end position="411"/>
    </location>
</feature>
<feature type="compositionally biased region" description="Low complexity" evidence="1">
    <location>
        <begin position="315"/>
        <end position="325"/>
    </location>
</feature>
<dbReference type="AlphaFoldDB" id="A0AA38H6H9"/>
<keyword evidence="3" id="KW-1185">Reference proteome</keyword>
<organism evidence="2 3">
    <name type="scientific">Dioszegia hungarica</name>
    <dbReference type="NCBI Taxonomy" id="4972"/>
    <lineage>
        <taxon>Eukaryota</taxon>
        <taxon>Fungi</taxon>
        <taxon>Dikarya</taxon>
        <taxon>Basidiomycota</taxon>
        <taxon>Agaricomycotina</taxon>
        <taxon>Tremellomycetes</taxon>
        <taxon>Tremellales</taxon>
        <taxon>Bulleribasidiaceae</taxon>
        <taxon>Dioszegia</taxon>
    </lineage>
</organism>
<feature type="compositionally biased region" description="Polar residues" evidence="1">
    <location>
        <begin position="275"/>
        <end position="291"/>
    </location>
</feature>
<feature type="region of interest" description="Disordered" evidence="1">
    <location>
        <begin position="212"/>
        <end position="261"/>
    </location>
</feature>
<protein>
    <submittedName>
        <fullName evidence="2">Uncharacterized protein</fullName>
    </submittedName>
</protein>
<dbReference type="RefSeq" id="XP_052944872.1">
    <property type="nucleotide sequence ID" value="XM_053088536.1"/>
</dbReference>
<dbReference type="GeneID" id="77727741"/>